<dbReference type="PANTHER" id="PTHR10961">
    <property type="entry name" value="PEROXISOMAL SARCOSINE OXIDASE"/>
    <property type="match status" value="1"/>
</dbReference>
<dbReference type="InterPro" id="IPR045170">
    <property type="entry name" value="MTOX"/>
</dbReference>
<evidence type="ECO:0000256" key="4">
    <source>
        <dbReference type="ARBA" id="ARBA00023002"/>
    </source>
</evidence>
<dbReference type="InterPro" id="IPR006076">
    <property type="entry name" value="FAD-dep_OxRdtase"/>
</dbReference>
<dbReference type="Proteomes" id="UP001172082">
    <property type="component" value="Unassembled WGS sequence"/>
</dbReference>
<feature type="domain" description="FAD dependent oxidoreductase" evidence="5">
    <location>
        <begin position="36"/>
        <end position="389"/>
    </location>
</feature>
<dbReference type="PANTHER" id="PTHR10961:SF46">
    <property type="entry name" value="PEROXISOMAL SARCOSINE OXIDASE"/>
    <property type="match status" value="1"/>
</dbReference>
<evidence type="ECO:0000256" key="1">
    <source>
        <dbReference type="ARBA" id="ARBA00001974"/>
    </source>
</evidence>
<dbReference type="SUPFAM" id="SSF54373">
    <property type="entry name" value="FAD-linked reductases, C-terminal domain"/>
    <property type="match status" value="1"/>
</dbReference>
<evidence type="ECO:0000313" key="6">
    <source>
        <dbReference type="EMBL" id="MDN5205252.1"/>
    </source>
</evidence>
<reference evidence="6" key="1">
    <citation type="submission" date="2023-06" db="EMBL/GenBank/DDBJ databases">
        <title>Genomic of Parafulvivirga corallium.</title>
        <authorList>
            <person name="Wang G."/>
        </authorList>
    </citation>
    <scope>NUCLEOTIDE SEQUENCE</scope>
    <source>
        <strain evidence="6">BMA10</strain>
    </source>
</reference>
<dbReference type="SUPFAM" id="SSF51905">
    <property type="entry name" value="FAD/NAD(P)-binding domain"/>
    <property type="match status" value="1"/>
</dbReference>
<evidence type="ECO:0000256" key="3">
    <source>
        <dbReference type="ARBA" id="ARBA00022827"/>
    </source>
</evidence>
<comment type="caution">
    <text evidence="6">The sequence shown here is derived from an EMBL/GenBank/DDBJ whole genome shotgun (WGS) entry which is preliminary data.</text>
</comment>
<gene>
    <name evidence="6" type="ORF">QQ008_27965</name>
</gene>
<proteinExistence type="predicted"/>
<evidence type="ECO:0000256" key="2">
    <source>
        <dbReference type="ARBA" id="ARBA00022630"/>
    </source>
</evidence>
<dbReference type="Gene3D" id="3.30.9.10">
    <property type="entry name" value="D-Amino Acid Oxidase, subunit A, domain 2"/>
    <property type="match status" value="1"/>
</dbReference>
<name>A0ABT8KWU9_9BACT</name>
<dbReference type="Gene3D" id="3.50.50.60">
    <property type="entry name" value="FAD/NAD(P)-binding domain"/>
    <property type="match status" value="1"/>
</dbReference>
<keyword evidence="3" id="KW-0274">FAD</keyword>
<keyword evidence="7" id="KW-1185">Reference proteome</keyword>
<dbReference type="Pfam" id="PF01266">
    <property type="entry name" value="DAO"/>
    <property type="match status" value="1"/>
</dbReference>
<keyword evidence="2" id="KW-0285">Flavoprotein</keyword>
<accession>A0ABT8KWU9</accession>
<evidence type="ECO:0000313" key="7">
    <source>
        <dbReference type="Proteomes" id="UP001172082"/>
    </source>
</evidence>
<keyword evidence="4" id="KW-0560">Oxidoreductase</keyword>
<sequence>MIDIISEYEITQQQLGLFSTFEFICVMTNTSKGESVIVAGAGAFGGWTALMLLRKGFKVTLVDPWGPGNNRSSSGGETRFIRYVYGGQHIYTTLSLRAKELWIDLERDIDKQLLIPKEVLWLSQTKQNTYLDEAIPAFDKYKIGYEKLTPKEAQIRFPNLNTEDLEFLLIEKDAGILKAREACQSVVKVFLKEGGIYLQQEARPLKNNTGKVAGLQLANGDTLTAGHYIFACGPWLKKLFPEVLADVLEITRQEVFFFGTPPGYADYFEHEMLPWLDVEGTSMYYGFPGYDYRGFKMAHHHPGATFDPTDDERIVTSEELQKARTYLEHRFPIMKGAPLVESRVCQYSSTKEDHFILDRHPEMDNLWLLGGGSGHGFKHGPAIGELMANVLAQTAHIPEAFLLNKI</sequence>
<comment type="cofactor">
    <cofactor evidence="1">
        <name>FAD</name>
        <dbReference type="ChEBI" id="CHEBI:57692"/>
    </cofactor>
</comment>
<evidence type="ECO:0000259" key="5">
    <source>
        <dbReference type="Pfam" id="PF01266"/>
    </source>
</evidence>
<dbReference type="InterPro" id="IPR036188">
    <property type="entry name" value="FAD/NAD-bd_sf"/>
</dbReference>
<dbReference type="EMBL" id="JAUJEA010000016">
    <property type="protein sequence ID" value="MDN5205252.1"/>
    <property type="molecule type" value="Genomic_DNA"/>
</dbReference>
<organism evidence="6 7">
    <name type="scientific">Splendidivirga corallicola</name>
    <dbReference type="NCBI Taxonomy" id="3051826"/>
    <lineage>
        <taxon>Bacteria</taxon>
        <taxon>Pseudomonadati</taxon>
        <taxon>Bacteroidota</taxon>
        <taxon>Cytophagia</taxon>
        <taxon>Cytophagales</taxon>
        <taxon>Splendidivirgaceae</taxon>
        <taxon>Splendidivirga</taxon>
    </lineage>
</organism>
<protein>
    <submittedName>
        <fullName evidence="6">FAD-dependent oxidoreductase</fullName>
    </submittedName>
</protein>